<sequence>MVDFYLSQTRNEKAAQPFYERLLELIDCQGRRY</sequence>
<proteinExistence type="predicted"/>
<dbReference type="AlphaFoldDB" id="A0AAD3WYB2"/>
<organism evidence="1 2">
    <name type="scientific">Photobacterium damselae subsp. damselae</name>
    <name type="common">Listonella damsela</name>
    <dbReference type="NCBI Taxonomy" id="85581"/>
    <lineage>
        <taxon>Bacteria</taxon>
        <taxon>Pseudomonadati</taxon>
        <taxon>Pseudomonadota</taxon>
        <taxon>Gammaproteobacteria</taxon>
        <taxon>Vibrionales</taxon>
        <taxon>Vibrionaceae</taxon>
        <taxon>Photobacterium</taxon>
    </lineage>
</organism>
<accession>A0AAD3WYB2</accession>
<protein>
    <submittedName>
        <fullName evidence="1">Uncharacterized protein</fullName>
    </submittedName>
</protein>
<reference evidence="1 2" key="1">
    <citation type="submission" date="2019-09" db="EMBL/GenBank/DDBJ databases">
        <title>Photobacterium damselae subsp. damselae CDC-2227-81, a human clinical isolate.</title>
        <authorList>
            <person name="Osorio C.R."/>
        </authorList>
    </citation>
    <scope>NUCLEOTIDE SEQUENCE [LARGE SCALE GENOMIC DNA]</scope>
    <source>
        <strain evidence="1 2">CDC-2227-81</strain>
    </source>
</reference>
<name>A0AAD3WYB2_PHODD</name>
<gene>
    <name evidence="1" type="ORF">F6450_02540</name>
</gene>
<dbReference type="Proteomes" id="UP000480943">
    <property type="component" value="Unassembled WGS sequence"/>
</dbReference>
<comment type="caution">
    <text evidence="1">The sequence shown here is derived from an EMBL/GenBank/DDBJ whole genome shotgun (WGS) entry which is preliminary data.</text>
</comment>
<dbReference type="EMBL" id="VZUQ01000024">
    <property type="protein sequence ID" value="KAB1184235.1"/>
    <property type="molecule type" value="Genomic_DNA"/>
</dbReference>
<evidence type="ECO:0000313" key="2">
    <source>
        <dbReference type="Proteomes" id="UP000480943"/>
    </source>
</evidence>
<evidence type="ECO:0000313" key="1">
    <source>
        <dbReference type="EMBL" id="KAB1184235.1"/>
    </source>
</evidence>